<accession>A0AAW6KFL9</accession>
<dbReference type="InterPro" id="IPR050586">
    <property type="entry name" value="CPA3_Na-H_Antiporter_D"/>
</dbReference>
<feature type="transmembrane region" description="Helical" evidence="8">
    <location>
        <begin position="87"/>
        <end position="108"/>
    </location>
</feature>
<comment type="similarity">
    <text evidence="2">Belongs to the CPA3 antiporters (TC 2.A.63) subunit D family.</text>
</comment>
<feature type="transmembrane region" description="Helical" evidence="8">
    <location>
        <begin position="49"/>
        <end position="67"/>
    </location>
</feature>
<evidence type="ECO:0000256" key="1">
    <source>
        <dbReference type="ARBA" id="ARBA00004651"/>
    </source>
</evidence>
<dbReference type="InterPro" id="IPR001750">
    <property type="entry name" value="ND/Mrp_TM"/>
</dbReference>
<feature type="transmembrane region" description="Helical" evidence="8">
    <location>
        <begin position="128"/>
        <end position="153"/>
    </location>
</feature>
<evidence type="ECO:0000256" key="2">
    <source>
        <dbReference type="ARBA" id="ARBA00005346"/>
    </source>
</evidence>
<evidence type="ECO:0000256" key="8">
    <source>
        <dbReference type="SAM" id="Phobius"/>
    </source>
</evidence>
<feature type="domain" description="NADH:quinone oxidoreductase/Mrp antiporter transmembrane" evidence="9">
    <location>
        <begin position="3"/>
        <end position="98"/>
    </location>
</feature>
<keyword evidence="5 8" id="KW-1133">Transmembrane helix</keyword>
<evidence type="ECO:0000256" key="6">
    <source>
        <dbReference type="ARBA" id="ARBA00023136"/>
    </source>
</evidence>
<keyword evidence="3" id="KW-1003">Cell membrane</keyword>
<evidence type="ECO:0000259" key="9">
    <source>
        <dbReference type="Pfam" id="PF00361"/>
    </source>
</evidence>
<dbReference type="AlphaFoldDB" id="A0AAW6KFL9"/>
<feature type="non-terminal residue" evidence="10">
    <location>
        <position position="1"/>
    </location>
</feature>
<evidence type="ECO:0000313" key="11">
    <source>
        <dbReference type="Proteomes" id="UP001216709"/>
    </source>
</evidence>
<comment type="caution">
    <text evidence="10">The sequence shown here is derived from an EMBL/GenBank/DDBJ whole genome shotgun (WGS) entry which is preliminary data.</text>
</comment>
<name>A0AAW6KFL9_9BACI</name>
<keyword evidence="6 8" id="KW-0472">Membrane</keyword>
<evidence type="ECO:0000256" key="7">
    <source>
        <dbReference type="RuleBase" id="RU000320"/>
    </source>
</evidence>
<dbReference type="Proteomes" id="UP001216709">
    <property type="component" value="Unassembled WGS sequence"/>
</dbReference>
<evidence type="ECO:0000256" key="5">
    <source>
        <dbReference type="ARBA" id="ARBA00022989"/>
    </source>
</evidence>
<comment type="subcellular location">
    <subcellularLocation>
        <location evidence="1">Cell membrane</location>
        <topology evidence="1">Multi-pass membrane protein</topology>
    </subcellularLocation>
    <subcellularLocation>
        <location evidence="7">Membrane</location>
        <topology evidence="7">Multi-pass membrane protein</topology>
    </subcellularLocation>
</comment>
<dbReference type="PANTHER" id="PTHR42703:SF1">
    <property type="entry name" value="NA(+)_H(+) ANTIPORTER SUBUNIT D1"/>
    <property type="match status" value="1"/>
</dbReference>
<gene>
    <name evidence="10" type="ORF">PVN32_21715</name>
</gene>
<evidence type="ECO:0000313" key="10">
    <source>
        <dbReference type="EMBL" id="MDE1454769.1"/>
    </source>
</evidence>
<dbReference type="Pfam" id="PF00361">
    <property type="entry name" value="Proton_antipo_M"/>
    <property type="match status" value="1"/>
</dbReference>
<dbReference type="PANTHER" id="PTHR42703">
    <property type="entry name" value="NADH DEHYDROGENASE"/>
    <property type="match status" value="1"/>
</dbReference>
<dbReference type="GO" id="GO:0005886">
    <property type="term" value="C:plasma membrane"/>
    <property type="evidence" value="ECO:0007669"/>
    <property type="project" value="UniProtKB-SubCell"/>
</dbReference>
<evidence type="ECO:0000256" key="4">
    <source>
        <dbReference type="ARBA" id="ARBA00022692"/>
    </source>
</evidence>
<keyword evidence="4 7" id="KW-0812">Transmembrane</keyword>
<dbReference type="RefSeq" id="WP_274685716.1">
    <property type="nucleotide sequence ID" value="NZ_JARAFO010000188.1"/>
</dbReference>
<organism evidence="10 11">
    <name type="scientific">Bacillus paralicheniformis</name>
    <dbReference type="NCBI Taxonomy" id="1648923"/>
    <lineage>
        <taxon>Bacteria</taxon>
        <taxon>Bacillati</taxon>
        <taxon>Bacillota</taxon>
        <taxon>Bacilli</taxon>
        <taxon>Bacillales</taxon>
        <taxon>Bacillaceae</taxon>
        <taxon>Bacillus</taxon>
    </lineage>
</organism>
<feature type="transmembrane region" description="Helical" evidence="8">
    <location>
        <begin position="15"/>
        <end position="37"/>
    </location>
</feature>
<sequence>PASIEGSVYYLIHDMIIKGALFMLGGALFTLTGTNNLKKMSGLIKNHPVLGWMFMISAVSLAGVPPFSGFIGKLKIAEGGFLSGEFVITLLMLLSSLLVLYSVMKIFINGFWGDEQEDAPAKRPLKGYMYPAAVLLFLSLAIGLGTELIAPYFHQAADTLVNPEKYIEAVLKE</sequence>
<proteinExistence type="inferred from homology"/>
<reference evidence="10" key="1">
    <citation type="submission" date="2022-12" db="EMBL/GenBank/DDBJ databases">
        <title>Draft Genome Sequences of Bacillus licheniformis and Bacillus paralicheniformis strains isolated from Irish skim milk powders.</title>
        <authorList>
            <person name="Lourenco A."/>
            <person name="Li F."/>
            <person name="Geraldine D."/>
            <person name="Tobin J.T."/>
            <person name="Butler F."/>
            <person name="Jordan K."/>
            <person name="Obrien T."/>
        </authorList>
    </citation>
    <scope>NUCLEOTIDE SEQUENCE</scope>
    <source>
        <strain evidence="10">3370</strain>
    </source>
</reference>
<protein>
    <submittedName>
        <fullName evidence="10">Proton-conducting transporter membrane subunit</fullName>
    </submittedName>
</protein>
<dbReference type="EMBL" id="JARAFO010000188">
    <property type="protein sequence ID" value="MDE1454769.1"/>
    <property type="molecule type" value="Genomic_DNA"/>
</dbReference>
<evidence type="ECO:0000256" key="3">
    <source>
        <dbReference type="ARBA" id="ARBA00022475"/>
    </source>
</evidence>